<name>A0ABU1MVS6_9CAUL</name>
<reference evidence="1 2" key="1">
    <citation type="submission" date="2023-07" db="EMBL/GenBank/DDBJ databases">
        <title>Sorghum-associated microbial communities from plants grown in Nebraska, USA.</title>
        <authorList>
            <person name="Schachtman D."/>
        </authorList>
    </citation>
    <scope>NUCLEOTIDE SEQUENCE [LARGE SCALE GENOMIC DNA]</scope>
    <source>
        <strain evidence="1 2">DS2154</strain>
    </source>
</reference>
<protein>
    <submittedName>
        <fullName evidence="1">Uncharacterized protein</fullName>
    </submittedName>
</protein>
<evidence type="ECO:0000313" key="1">
    <source>
        <dbReference type="EMBL" id="MDR6530292.1"/>
    </source>
</evidence>
<proteinExistence type="predicted"/>
<evidence type="ECO:0000313" key="2">
    <source>
        <dbReference type="Proteomes" id="UP001262754"/>
    </source>
</evidence>
<sequence length="127" mass="14206">MFDAENPGREPDAIFHLAPHDQTLWALPWIAGVQTQDVEDGPADEVEVRLWFQGSPDIPKARDIAPLAPVPDRPFDLEAYNAGHAPPEGFWRIHPGLEAYEVEYDPDDGGNWWARLWLKPSVAGARA</sequence>
<dbReference type="RefSeq" id="WP_310029780.1">
    <property type="nucleotide sequence ID" value="NZ_JAVDRL010000003.1"/>
</dbReference>
<comment type="caution">
    <text evidence="1">The sequence shown here is derived from an EMBL/GenBank/DDBJ whole genome shotgun (WGS) entry which is preliminary data.</text>
</comment>
<organism evidence="1 2">
    <name type="scientific">Caulobacter rhizosphaerae</name>
    <dbReference type="NCBI Taxonomy" id="2010972"/>
    <lineage>
        <taxon>Bacteria</taxon>
        <taxon>Pseudomonadati</taxon>
        <taxon>Pseudomonadota</taxon>
        <taxon>Alphaproteobacteria</taxon>
        <taxon>Caulobacterales</taxon>
        <taxon>Caulobacteraceae</taxon>
        <taxon>Caulobacter</taxon>
    </lineage>
</organism>
<accession>A0ABU1MVS6</accession>
<keyword evidence="2" id="KW-1185">Reference proteome</keyword>
<dbReference type="Proteomes" id="UP001262754">
    <property type="component" value="Unassembled WGS sequence"/>
</dbReference>
<dbReference type="EMBL" id="JAVDRL010000003">
    <property type="protein sequence ID" value="MDR6530292.1"/>
    <property type="molecule type" value="Genomic_DNA"/>
</dbReference>
<gene>
    <name evidence="1" type="ORF">J2800_001028</name>
</gene>